<sequence length="196" mass="21952">MILLIDNYDSFTYNLYQYIGEIYKNIKVVRNDEISLEDVGKLNPEGIILSPGPGIPENAGICIDTIKSFGRRIPILGICLGHQAIGCAYGGKVVRANNIMHGKTSKISIKQNKLFEDLKSSMTVMRYHSLVIEKNTFPIELIITGKSLDDGEIMAIKHKKYEVYGLQFHPESILTENGKVMIKNFVKEICNVTGNN</sequence>
<dbReference type="PRINTS" id="PR00099">
    <property type="entry name" value="CPSGATASE"/>
</dbReference>
<dbReference type="PRINTS" id="PR00096">
    <property type="entry name" value="GATASE"/>
</dbReference>
<name>A0A2U8DRA6_9CLOT</name>
<dbReference type="GO" id="GO:0016740">
    <property type="term" value="F:transferase activity"/>
    <property type="evidence" value="ECO:0007669"/>
    <property type="project" value="UniProtKB-KW"/>
</dbReference>
<dbReference type="Pfam" id="PF00117">
    <property type="entry name" value="GATase"/>
    <property type="match status" value="1"/>
</dbReference>
<dbReference type="InterPro" id="IPR029062">
    <property type="entry name" value="Class_I_gatase-like"/>
</dbReference>
<dbReference type="NCBIfam" id="TIGR00566">
    <property type="entry name" value="trpG_papA"/>
    <property type="match status" value="1"/>
</dbReference>
<evidence type="ECO:0000313" key="4">
    <source>
        <dbReference type="Proteomes" id="UP000244910"/>
    </source>
</evidence>
<dbReference type="OrthoDB" id="9804328at2"/>
<gene>
    <name evidence="3" type="ORF">B9W14_12525</name>
</gene>
<dbReference type="CDD" id="cd01743">
    <property type="entry name" value="GATase1_Anthranilate_Synthase"/>
    <property type="match status" value="1"/>
</dbReference>
<protein>
    <submittedName>
        <fullName evidence="3">Glutamine amidotransferase</fullName>
    </submittedName>
</protein>
<evidence type="ECO:0000259" key="2">
    <source>
        <dbReference type="Pfam" id="PF00117"/>
    </source>
</evidence>
<dbReference type="GO" id="GO:0005829">
    <property type="term" value="C:cytosol"/>
    <property type="evidence" value="ECO:0007669"/>
    <property type="project" value="TreeGrafter"/>
</dbReference>
<dbReference type="InterPro" id="IPR050472">
    <property type="entry name" value="Anth_synth/Amidotransfase"/>
</dbReference>
<dbReference type="FunFam" id="3.40.50.880:FF:000003">
    <property type="entry name" value="Anthranilate synthase component II"/>
    <property type="match status" value="1"/>
</dbReference>
<dbReference type="InterPro" id="IPR017926">
    <property type="entry name" value="GATASE"/>
</dbReference>
<dbReference type="PANTHER" id="PTHR43418">
    <property type="entry name" value="MULTIFUNCTIONAL TRYPTOPHAN BIOSYNTHESIS PROTEIN-RELATED"/>
    <property type="match status" value="1"/>
</dbReference>
<dbReference type="Gene3D" id="3.40.50.880">
    <property type="match status" value="1"/>
</dbReference>
<dbReference type="GO" id="GO:0000162">
    <property type="term" value="P:L-tryptophan biosynthetic process"/>
    <property type="evidence" value="ECO:0007669"/>
    <property type="project" value="TreeGrafter"/>
</dbReference>
<dbReference type="PROSITE" id="PS51273">
    <property type="entry name" value="GATASE_TYPE_1"/>
    <property type="match status" value="1"/>
</dbReference>
<dbReference type="GO" id="GO:0004049">
    <property type="term" value="F:anthranilate synthase activity"/>
    <property type="evidence" value="ECO:0007669"/>
    <property type="project" value="TreeGrafter"/>
</dbReference>
<dbReference type="InterPro" id="IPR006221">
    <property type="entry name" value="TrpG/PapA_dom"/>
</dbReference>
<dbReference type="KEGG" id="cdrk:B9W14_12525"/>
<proteinExistence type="predicted"/>
<evidence type="ECO:0000313" key="3">
    <source>
        <dbReference type="EMBL" id="AWI05293.1"/>
    </source>
</evidence>
<evidence type="ECO:0000256" key="1">
    <source>
        <dbReference type="ARBA" id="ARBA00022962"/>
    </source>
</evidence>
<dbReference type="RefSeq" id="WP_032076952.1">
    <property type="nucleotide sequence ID" value="NZ_CP020953.1"/>
</dbReference>
<accession>A0A2U8DRA6</accession>
<dbReference type="AlphaFoldDB" id="A0A2U8DRA6"/>
<dbReference type="PANTHER" id="PTHR43418:SF4">
    <property type="entry name" value="MULTIFUNCTIONAL TRYPTOPHAN BIOSYNTHESIS PROTEIN"/>
    <property type="match status" value="1"/>
</dbReference>
<dbReference type="Proteomes" id="UP000244910">
    <property type="component" value="Chromosome"/>
</dbReference>
<keyword evidence="1 3" id="KW-0315">Glutamine amidotransferase</keyword>
<reference evidence="4" key="1">
    <citation type="submission" date="2017-04" db="EMBL/GenBank/DDBJ databases">
        <authorList>
            <person name="Song Y."/>
            <person name="Cho B.-K."/>
        </authorList>
    </citation>
    <scope>NUCLEOTIDE SEQUENCE [LARGE SCALE GENOMIC DNA]</scope>
    <source>
        <strain evidence="4">SL1</strain>
    </source>
</reference>
<dbReference type="EMBL" id="CP020953">
    <property type="protein sequence ID" value="AWI05293.1"/>
    <property type="molecule type" value="Genomic_DNA"/>
</dbReference>
<organism evidence="3 4">
    <name type="scientific">Clostridium drakei</name>
    <dbReference type="NCBI Taxonomy" id="332101"/>
    <lineage>
        <taxon>Bacteria</taxon>
        <taxon>Bacillati</taxon>
        <taxon>Bacillota</taxon>
        <taxon>Clostridia</taxon>
        <taxon>Eubacteriales</taxon>
        <taxon>Clostridiaceae</taxon>
        <taxon>Clostridium</taxon>
    </lineage>
</organism>
<dbReference type="PRINTS" id="PR00097">
    <property type="entry name" value="ANTSNTHASEII"/>
</dbReference>
<keyword evidence="3" id="KW-0808">Transferase</keyword>
<feature type="domain" description="Glutamine amidotransferase" evidence="2">
    <location>
        <begin position="3"/>
        <end position="188"/>
    </location>
</feature>
<keyword evidence="4" id="KW-1185">Reference proteome</keyword>
<dbReference type="SUPFAM" id="SSF52317">
    <property type="entry name" value="Class I glutamine amidotransferase-like"/>
    <property type="match status" value="1"/>
</dbReference>